<feature type="transmembrane region" description="Helical" evidence="5">
    <location>
        <begin position="380"/>
        <end position="399"/>
    </location>
</feature>
<proteinExistence type="predicted"/>
<feature type="transmembrane region" description="Helical" evidence="5">
    <location>
        <begin position="204"/>
        <end position="219"/>
    </location>
</feature>
<keyword evidence="2 5" id="KW-0812">Transmembrane</keyword>
<evidence type="ECO:0000256" key="1">
    <source>
        <dbReference type="ARBA" id="ARBA00004141"/>
    </source>
</evidence>
<comment type="caution">
    <text evidence="7">The sequence shown here is derived from an EMBL/GenBank/DDBJ whole genome shotgun (WGS) entry which is preliminary data.</text>
</comment>
<accession>A0A370DFQ2</accession>
<feature type="domain" description="O-antigen ligase-related" evidence="6">
    <location>
        <begin position="189"/>
        <end position="336"/>
    </location>
</feature>
<dbReference type="Pfam" id="PF04932">
    <property type="entry name" value="Wzy_C"/>
    <property type="match status" value="1"/>
</dbReference>
<keyword evidence="3 5" id="KW-1133">Transmembrane helix</keyword>
<organism evidence="7 8">
    <name type="scientific">endosymbiont of Escarpia spicata</name>
    <dbReference type="NCBI Taxonomy" id="2200908"/>
    <lineage>
        <taxon>Bacteria</taxon>
        <taxon>Pseudomonadati</taxon>
        <taxon>Pseudomonadota</taxon>
        <taxon>Gammaproteobacteria</taxon>
        <taxon>sulfur-oxidizing symbionts</taxon>
    </lineage>
</organism>
<feature type="transmembrane region" description="Helical" evidence="5">
    <location>
        <begin position="119"/>
        <end position="139"/>
    </location>
</feature>
<sequence length="404" mass="45693">MMTWHQWQQRFDLAARGMAVFAAFSVPMPTAWLTVAMGLLLIFWLLGGGYSNKWRRMRENPLTRWSLLLLLAFALGLLYSSAGMDEALDKSGKYLKLFYIPLLISLLDSRLWQKRAANGFLLAMLLTLVASWGMYADLIPQATKLFPNTVFRGRIAQNFFMAFTAYLLFDRFMRDSSRWRWLWGLLLGLALINVLLLVGGRTGQLVLLVLILLAAVQYLNWRGLLAGGLVIVLISLLSYQFSENFSSRVDLTLQRLDAFSEESRDRELVGNRLEMYGNSLELIGHHLLVGTGSGSFSVEYAELVRQKGLELLSDNPHNEYLNITVQLGLVGLLLFLLLLYNHWRHSAQVDPCFRGSSQALVVAMTVGCLFNSFLMDRGEGSFYVVLTAVYLAGLSHARLREREG</sequence>
<keyword evidence="8" id="KW-1185">Reference proteome</keyword>
<evidence type="ECO:0000313" key="8">
    <source>
        <dbReference type="Proteomes" id="UP000254771"/>
    </source>
</evidence>
<protein>
    <recommendedName>
        <fullName evidence="6">O-antigen ligase-related domain-containing protein</fullName>
    </recommendedName>
</protein>
<dbReference type="PANTHER" id="PTHR37422:SF13">
    <property type="entry name" value="LIPOPOLYSACCHARIDE BIOSYNTHESIS PROTEIN PA4999-RELATED"/>
    <property type="match status" value="1"/>
</dbReference>
<feature type="transmembrane region" description="Helical" evidence="5">
    <location>
        <begin position="62"/>
        <end position="82"/>
    </location>
</feature>
<evidence type="ECO:0000256" key="3">
    <source>
        <dbReference type="ARBA" id="ARBA00022989"/>
    </source>
</evidence>
<gene>
    <name evidence="7" type="ORF">DIZ78_15420</name>
</gene>
<dbReference type="EMBL" id="QFXE01000020">
    <property type="protein sequence ID" value="RDH83380.1"/>
    <property type="molecule type" value="Genomic_DNA"/>
</dbReference>
<name>A0A370DFQ2_9GAMM</name>
<feature type="transmembrane region" description="Helical" evidence="5">
    <location>
        <begin position="352"/>
        <end position="374"/>
    </location>
</feature>
<keyword evidence="4 5" id="KW-0472">Membrane</keyword>
<evidence type="ECO:0000259" key="6">
    <source>
        <dbReference type="Pfam" id="PF04932"/>
    </source>
</evidence>
<feature type="transmembrane region" description="Helical" evidence="5">
    <location>
        <begin position="320"/>
        <end position="340"/>
    </location>
</feature>
<evidence type="ECO:0000256" key="4">
    <source>
        <dbReference type="ARBA" id="ARBA00023136"/>
    </source>
</evidence>
<reference evidence="7 8" key="1">
    <citation type="journal article" date="2018" name="ISME J.">
        <title>Endosymbiont genomes yield clues of tubeworm success.</title>
        <authorList>
            <person name="Li Y."/>
            <person name="Liles M.R."/>
            <person name="Halanych K.M."/>
        </authorList>
    </citation>
    <scope>NUCLEOTIDE SEQUENCE [LARGE SCALE GENOMIC DNA]</scope>
    <source>
        <strain evidence="7">A1462</strain>
    </source>
</reference>
<dbReference type="GO" id="GO:0016020">
    <property type="term" value="C:membrane"/>
    <property type="evidence" value="ECO:0007669"/>
    <property type="project" value="UniProtKB-SubCell"/>
</dbReference>
<dbReference type="AlphaFoldDB" id="A0A370DFQ2"/>
<feature type="transmembrane region" description="Helical" evidence="5">
    <location>
        <begin position="31"/>
        <end position="50"/>
    </location>
</feature>
<feature type="transmembrane region" description="Helical" evidence="5">
    <location>
        <begin position="151"/>
        <end position="169"/>
    </location>
</feature>
<dbReference type="PANTHER" id="PTHR37422">
    <property type="entry name" value="TEICHURONIC ACID BIOSYNTHESIS PROTEIN TUAE"/>
    <property type="match status" value="1"/>
</dbReference>
<comment type="subcellular location">
    <subcellularLocation>
        <location evidence="1">Membrane</location>
        <topology evidence="1">Multi-pass membrane protein</topology>
    </subcellularLocation>
</comment>
<evidence type="ECO:0000256" key="5">
    <source>
        <dbReference type="SAM" id="Phobius"/>
    </source>
</evidence>
<evidence type="ECO:0000256" key="2">
    <source>
        <dbReference type="ARBA" id="ARBA00022692"/>
    </source>
</evidence>
<dbReference type="Proteomes" id="UP000254771">
    <property type="component" value="Unassembled WGS sequence"/>
</dbReference>
<dbReference type="InterPro" id="IPR051533">
    <property type="entry name" value="WaaL-like"/>
</dbReference>
<feature type="transmembrane region" description="Helical" evidence="5">
    <location>
        <begin position="181"/>
        <end position="198"/>
    </location>
</feature>
<dbReference type="InterPro" id="IPR007016">
    <property type="entry name" value="O-antigen_ligase-rel_domated"/>
</dbReference>
<feature type="transmembrane region" description="Helical" evidence="5">
    <location>
        <begin position="224"/>
        <end position="241"/>
    </location>
</feature>
<evidence type="ECO:0000313" key="7">
    <source>
        <dbReference type="EMBL" id="RDH83380.1"/>
    </source>
</evidence>